<name>A0A3N9UAS3_9BACI</name>
<feature type="signal peptide" evidence="1">
    <location>
        <begin position="1"/>
        <end position="24"/>
    </location>
</feature>
<evidence type="ECO:0000256" key="1">
    <source>
        <dbReference type="SAM" id="SignalP"/>
    </source>
</evidence>
<organism evidence="3 4">
    <name type="scientific">Lysinibacillus composti</name>
    <dbReference type="NCBI Taxonomy" id="720633"/>
    <lineage>
        <taxon>Bacteria</taxon>
        <taxon>Bacillati</taxon>
        <taxon>Bacillota</taxon>
        <taxon>Bacilli</taxon>
        <taxon>Bacillales</taxon>
        <taxon>Bacillaceae</taxon>
        <taxon>Lysinibacillus</taxon>
    </lineage>
</organism>
<feature type="domain" description="PepSY" evidence="2">
    <location>
        <begin position="122"/>
        <end position="177"/>
    </location>
</feature>
<evidence type="ECO:0000313" key="3">
    <source>
        <dbReference type="EMBL" id="RQW73557.1"/>
    </source>
</evidence>
<dbReference type="AlphaFoldDB" id="A0A3N9UAS3"/>
<dbReference type="OrthoDB" id="5361545at2"/>
<proteinExistence type="predicted"/>
<comment type="caution">
    <text evidence="3">The sequence shown here is derived from an EMBL/GenBank/DDBJ whole genome shotgun (WGS) entry which is preliminary data.</text>
</comment>
<sequence>MKNKMLIGVLSVSVILGGAVAVGAANNGETTNDQKVTTSKEMISVEKVKEIALSKVTGHVENIELESYKGNQYYEVEVENGKKDYDLYIDAYTGEVQLMKEDSNNDDDSDDRTGVVQSTNLITDEKAKQLAEKAVNGTVTELELDEDDGRFVYELELITNKGEADVEIDAVTGKVIELNFDHEDDDDLDD</sequence>
<keyword evidence="1" id="KW-0732">Signal</keyword>
<dbReference type="Pfam" id="PF03413">
    <property type="entry name" value="PepSY"/>
    <property type="match status" value="2"/>
</dbReference>
<gene>
    <name evidence="3" type="ORF">EBB45_15720</name>
</gene>
<keyword evidence="4" id="KW-1185">Reference proteome</keyword>
<feature type="chain" id="PRO_5018324664" description="PepSY domain-containing protein" evidence="1">
    <location>
        <begin position="25"/>
        <end position="190"/>
    </location>
</feature>
<feature type="domain" description="PepSY" evidence="2">
    <location>
        <begin position="43"/>
        <end position="97"/>
    </location>
</feature>
<dbReference type="RefSeq" id="WP_124766297.1">
    <property type="nucleotide sequence ID" value="NZ_JAFBDY010000017.1"/>
</dbReference>
<accession>A0A3N9UAS3</accession>
<evidence type="ECO:0000259" key="2">
    <source>
        <dbReference type="Pfam" id="PF03413"/>
    </source>
</evidence>
<dbReference type="Proteomes" id="UP000274033">
    <property type="component" value="Unassembled WGS sequence"/>
</dbReference>
<evidence type="ECO:0000313" key="4">
    <source>
        <dbReference type="Proteomes" id="UP000274033"/>
    </source>
</evidence>
<dbReference type="InterPro" id="IPR025711">
    <property type="entry name" value="PepSY"/>
</dbReference>
<dbReference type="EMBL" id="RRCT01000018">
    <property type="protein sequence ID" value="RQW73557.1"/>
    <property type="molecule type" value="Genomic_DNA"/>
</dbReference>
<reference evidence="3 4" key="1">
    <citation type="journal article" date="2013" name="J. Microbiol.">
        <title>Lysinibacillus chungkukjangi sp. nov., isolated from Chungkukjang, Korean fermented soybean food.</title>
        <authorList>
            <person name="Kim S.J."/>
            <person name="Jang Y.H."/>
            <person name="Hamada M."/>
            <person name="Ahn J.H."/>
            <person name="Weon H.Y."/>
            <person name="Suzuki K."/>
            <person name="Whang K.S."/>
            <person name="Kwon S.W."/>
        </authorList>
    </citation>
    <scope>NUCLEOTIDE SEQUENCE [LARGE SCALE GENOMIC DNA]</scope>
    <source>
        <strain evidence="3 4">MCCC 1A12701</strain>
    </source>
</reference>
<protein>
    <recommendedName>
        <fullName evidence="2">PepSY domain-containing protein</fullName>
    </recommendedName>
</protein>
<dbReference type="Gene3D" id="3.10.450.40">
    <property type="match status" value="2"/>
</dbReference>